<evidence type="ECO:0008006" key="5">
    <source>
        <dbReference type="Google" id="ProtNLM"/>
    </source>
</evidence>
<proteinExistence type="predicted"/>
<accession>A0A7W0HMR6</accession>
<dbReference type="RefSeq" id="WP_181607741.1">
    <property type="nucleotide sequence ID" value="NZ_BAABAM010000001.1"/>
</dbReference>
<sequence length="337" mass="36277">MNEIDLYRDERPGAEPYDPGARASARSRLASGGARRARRPYVVVAAAGALALAATFVVTRPAQVEQRPQVRLMSASEVLDRAAGAVAEELDPRDDQYVVVKSQTMYGSYSMGEKEERWLYRTSRTIWLRAEQTGDAYGVLRMELLEPREFPGWPIPKQAYEGVGKPELIALANCDGGTVPDHLRSDYAAIKKLPSDAEGMRAHLYSAHEPNEKGVEADQSAFTRASDLLRETYVPAAQRKALYQAVATIPGVSVTEKVRDAAGREGIGVGLTTQAGTRDDLIFDRASFALLGERSEVVDAAVAGAPAGSLLASTAQLEVSVADEAPEVAGDPCRTKG</sequence>
<reference evidence="3 4" key="1">
    <citation type="submission" date="2020-07" db="EMBL/GenBank/DDBJ databases">
        <title>Genomic Encyclopedia of Type Strains, Phase IV (KMG-IV): sequencing the most valuable type-strain genomes for metagenomic binning, comparative biology and taxonomic classification.</title>
        <authorList>
            <person name="Goeker M."/>
        </authorList>
    </citation>
    <scope>NUCLEOTIDE SEQUENCE [LARGE SCALE GENOMIC DNA]</scope>
    <source>
        <strain evidence="3 4">DSM 45533</strain>
    </source>
</reference>
<dbReference type="AlphaFoldDB" id="A0A7W0HMR6"/>
<dbReference type="NCBIfam" id="NF038083">
    <property type="entry name" value="CU044_5270_fam"/>
    <property type="match status" value="1"/>
</dbReference>
<keyword evidence="2" id="KW-1133">Transmembrane helix</keyword>
<evidence type="ECO:0000313" key="4">
    <source>
        <dbReference type="Proteomes" id="UP000530928"/>
    </source>
</evidence>
<name>A0A7W0HMR6_9ACTN</name>
<feature type="region of interest" description="Disordered" evidence="1">
    <location>
        <begin position="1"/>
        <end position="24"/>
    </location>
</feature>
<dbReference type="InterPro" id="IPR047789">
    <property type="entry name" value="CU044_5270-like"/>
</dbReference>
<protein>
    <recommendedName>
        <fullName evidence="5">CU044_5270 family protein</fullName>
    </recommendedName>
</protein>
<evidence type="ECO:0000256" key="2">
    <source>
        <dbReference type="SAM" id="Phobius"/>
    </source>
</evidence>
<evidence type="ECO:0000256" key="1">
    <source>
        <dbReference type="SAM" id="MobiDB-lite"/>
    </source>
</evidence>
<dbReference type="Proteomes" id="UP000530928">
    <property type="component" value="Unassembled WGS sequence"/>
</dbReference>
<organism evidence="3 4">
    <name type="scientific">Nonomuraea soli</name>
    <dbReference type="NCBI Taxonomy" id="1032476"/>
    <lineage>
        <taxon>Bacteria</taxon>
        <taxon>Bacillati</taxon>
        <taxon>Actinomycetota</taxon>
        <taxon>Actinomycetes</taxon>
        <taxon>Streptosporangiales</taxon>
        <taxon>Streptosporangiaceae</taxon>
        <taxon>Nonomuraea</taxon>
    </lineage>
</organism>
<keyword evidence="2" id="KW-0472">Membrane</keyword>
<feature type="transmembrane region" description="Helical" evidence="2">
    <location>
        <begin position="41"/>
        <end position="59"/>
    </location>
</feature>
<gene>
    <name evidence="3" type="ORF">HNR30_000347</name>
</gene>
<comment type="caution">
    <text evidence="3">The sequence shown here is derived from an EMBL/GenBank/DDBJ whole genome shotgun (WGS) entry which is preliminary data.</text>
</comment>
<keyword evidence="4" id="KW-1185">Reference proteome</keyword>
<evidence type="ECO:0000313" key="3">
    <source>
        <dbReference type="EMBL" id="MBA2889012.1"/>
    </source>
</evidence>
<dbReference type="EMBL" id="JACDUR010000001">
    <property type="protein sequence ID" value="MBA2889012.1"/>
    <property type="molecule type" value="Genomic_DNA"/>
</dbReference>
<keyword evidence="2" id="KW-0812">Transmembrane</keyword>
<feature type="compositionally biased region" description="Basic and acidic residues" evidence="1">
    <location>
        <begin position="1"/>
        <end position="13"/>
    </location>
</feature>